<dbReference type="PANTHER" id="PTHR46832">
    <property type="entry name" value="5'-METHYLTHIOADENOSINE/S-ADENOSYLHOMOCYSTEINE NUCLEOSIDASE"/>
    <property type="match status" value="1"/>
</dbReference>
<evidence type="ECO:0000256" key="2">
    <source>
        <dbReference type="NCBIfam" id="TIGR03664"/>
    </source>
</evidence>
<proteinExistence type="inferred from homology"/>
<reference evidence="4 5" key="1">
    <citation type="submission" date="2015-01" db="EMBL/GenBank/DDBJ databases">
        <title>Desulfovibrio sp. JC271 draft genome sequence.</title>
        <authorList>
            <person name="Shivani Y."/>
            <person name="Subhash Y."/>
            <person name="Sasikala C."/>
            <person name="Ramana C.V."/>
        </authorList>
    </citation>
    <scope>NUCLEOTIDE SEQUENCE [LARGE SCALE GENOMIC DNA]</scope>
    <source>
        <strain evidence="4 5">JC271</strain>
    </source>
</reference>
<accession>A0A1B7XGB8</accession>
<dbReference type="GO" id="GO:0009234">
    <property type="term" value="P:menaquinone biosynthetic process"/>
    <property type="evidence" value="ECO:0007669"/>
    <property type="project" value="UniProtKB-UniRule"/>
</dbReference>
<comment type="catalytic activity">
    <reaction evidence="1">
        <text>futalosine + H2O = dehypoxanthine futalosine + hypoxanthine</text>
        <dbReference type="Rhea" id="RHEA:25904"/>
        <dbReference type="ChEBI" id="CHEBI:15377"/>
        <dbReference type="ChEBI" id="CHEBI:17368"/>
        <dbReference type="ChEBI" id="CHEBI:58863"/>
        <dbReference type="ChEBI" id="CHEBI:58864"/>
        <dbReference type="EC" id="3.2.2.26"/>
    </reaction>
</comment>
<comment type="pathway">
    <text evidence="1">Quinol/quinone metabolism; menaquinone biosynthesis.</text>
</comment>
<evidence type="ECO:0000256" key="1">
    <source>
        <dbReference type="HAMAP-Rule" id="MF_00991"/>
    </source>
</evidence>
<dbReference type="NCBIfam" id="TIGR03664">
    <property type="entry name" value="fut_nucase"/>
    <property type="match status" value="1"/>
</dbReference>
<dbReference type="OrthoDB" id="9788270at2"/>
<dbReference type="GO" id="GO:0008782">
    <property type="term" value="F:adenosylhomocysteine nucleosidase activity"/>
    <property type="evidence" value="ECO:0007669"/>
    <property type="project" value="TreeGrafter"/>
</dbReference>
<keyword evidence="5" id="KW-1185">Reference proteome</keyword>
<keyword evidence="1" id="KW-0474">Menaquinone biosynthesis</keyword>
<dbReference type="UniPathway" id="UPA00079"/>
<dbReference type="EC" id="3.2.2.26" evidence="1 2"/>
<dbReference type="PANTHER" id="PTHR46832:SF2">
    <property type="entry name" value="FUTALOSINE HYDROLASE"/>
    <property type="match status" value="1"/>
</dbReference>
<name>A0A1B7XGB8_9BACT</name>
<dbReference type="CDD" id="cd17766">
    <property type="entry name" value="futalosine_nucleosidase_MqnB"/>
    <property type="match status" value="1"/>
</dbReference>
<dbReference type="GO" id="GO:0009116">
    <property type="term" value="P:nucleoside metabolic process"/>
    <property type="evidence" value="ECO:0007669"/>
    <property type="project" value="InterPro"/>
</dbReference>
<feature type="domain" description="Nucleoside phosphorylase" evidence="3">
    <location>
        <begin position="33"/>
        <end position="232"/>
    </location>
</feature>
<keyword evidence="1" id="KW-0378">Hydrolase</keyword>
<dbReference type="InterPro" id="IPR035994">
    <property type="entry name" value="Nucleoside_phosphorylase_sf"/>
</dbReference>
<comment type="function">
    <text evidence="1">Catalyzes the hydrolysis of futalosine (FL) to dehypoxanthine futalosine (DHFL) and hypoxanthine, a step in the biosynthesis of menaquinone (MK, vitamin K2).</text>
</comment>
<dbReference type="Proteomes" id="UP000091979">
    <property type="component" value="Unassembled WGS sequence"/>
</dbReference>
<gene>
    <name evidence="1" type="primary">mqnB</name>
    <name evidence="4" type="ORF">SP90_05800</name>
</gene>
<dbReference type="STRING" id="1560234.SP90_05800"/>
<evidence type="ECO:0000313" key="4">
    <source>
        <dbReference type="EMBL" id="OBQ54557.1"/>
    </source>
</evidence>
<dbReference type="GO" id="GO:0005829">
    <property type="term" value="C:cytosol"/>
    <property type="evidence" value="ECO:0007669"/>
    <property type="project" value="TreeGrafter"/>
</dbReference>
<organism evidence="4 5">
    <name type="scientific">Halodesulfovibrio spirochaetisodalis</name>
    <dbReference type="NCBI Taxonomy" id="1560234"/>
    <lineage>
        <taxon>Bacteria</taxon>
        <taxon>Pseudomonadati</taxon>
        <taxon>Thermodesulfobacteriota</taxon>
        <taxon>Desulfovibrionia</taxon>
        <taxon>Desulfovibrionales</taxon>
        <taxon>Desulfovibrionaceae</taxon>
        <taxon>Halodesulfovibrio</taxon>
    </lineage>
</organism>
<dbReference type="Gene3D" id="3.40.50.1580">
    <property type="entry name" value="Nucleoside phosphorylase domain"/>
    <property type="match status" value="1"/>
</dbReference>
<evidence type="ECO:0000259" key="3">
    <source>
        <dbReference type="Pfam" id="PF01048"/>
    </source>
</evidence>
<dbReference type="InterPro" id="IPR019963">
    <property type="entry name" value="FL_hydrolase_MqnB"/>
</dbReference>
<dbReference type="RefSeq" id="WP_066853505.1">
    <property type="nucleotide sequence ID" value="NZ_JXMS01000007.1"/>
</dbReference>
<dbReference type="Pfam" id="PF01048">
    <property type="entry name" value="PNP_UDP_1"/>
    <property type="match status" value="1"/>
</dbReference>
<dbReference type="HAMAP" id="MF_00991">
    <property type="entry name" value="MqnB"/>
    <property type="match status" value="1"/>
</dbReference>
<dbReference type="GO" id="GO:0019284">
    <property type="term" value="P:L-methionine salvage from S-adenosylmethionine"/>
    <property type="evidence" value="ECO:0007669"/>
    <property type="project" value="TreeGrafter"/>
</dbReference>
<comment type="caution">
    <text evidence="4">The sequence shown here is derived from an EMBL/GenBank/DDBJ whole genome shotgun (WGS) entry which is preliminary data.</text>
</comment>
<protein>
    <recommendedName>
        <fullName evidence="1 2">Futalosine hydrolase</fullName>
        <shortName evidence="1">FL hydrolase</shortName>
        <ecNumber evidence="1 2">3.2.2.26</ecNumber>
    </recommendedName>
    <alternativeName>
        <fullName evidence="1">Futalosine nucleosidase</fullName>
    </alternativeName>
    <alternativeName>
        <fullName evidence="1">Menaquinone biosynthetic enzyme MqnB</fullName>
    </alternativeName>
</protein>
<comment type="similarity">
    <text evidence="1">Belongs to the PNP/UDP phosphorylase family. Futalosine hydrolase subfamily.</text>
</comment>
<dbReference type="EMBL" id="JXMS01000007">
    <property type="protein sequence ID" value="OBQ54557.1"/>
    <property type="molecule type" value="Genomic_DNA"/>
</dbReference>
<dbReference type="PATRIC" id="fig|1560234.3.peg.3134"/>
<dbReference type="InterPro" id="IPR000845">
    <property type="entry name" value="Nucleoside_phosphorylase_d"/>
</dbReference>
<evidence type="ECO:0000313" key="5">
    <source>
        <dbReference type="Proteomes" id="UP000091979"/>
    </source>
</evidence>
<dbReference type="SUPFAM" id="SSF53167">
    <property type="entry name" value="Purine and uridine phosphorylases"/>
    <property type="match status" value="1"/>
</dbReference>
<dbReference type="AlphaFoldDB" id="A0A1B7XGB8"/>
<dbReference type="GO" id="GO:0008930">
    <property type="term" value="F:methylthioadenosine nucleosidase activity"/>
    <property type="evidence" value="ECO:0007669"/>
    <property type="project" value="TreeGrafter"/>
</dbReference>
<sequence length="241" mass="25919">MTLVIATATQTEMKAVLLGFNRRGRVGCKLPTTGECCESPVNGHRCLLVVTGVGPVNAALSIGRVLGENKGVCGVVNLGVAGSFDLEQAPLGSVVAADSEIWPEYGLHTAEGIDPRGIKFPVLEYTGVDGQYSVWDRIELEPEKGFRLLKLSAPKDLLKGASMTVSGVTGTEERARMLTERYAPLTENMEGFSLALACLQAGIPFLELRTVSNLVGSRKPEHWKLDDALQALGRHARELFV</sequence>